<dbReference type="AlphaFoldDB" id="A0A4U0VAG5"/>
<dbReference type="STRING" id="329885.A0A4U0VAG5"/>
<organism evidence="3 4">
    <name type="scientific">Friedmanniomyces endolithicus</name>
    <dbReference type="NCBI Taxonomy" id="329885"/>
    <lineage>
        <taxon>Eukaryota</taxon>
        <taxon>Fungi</taxon>
        <taxon>Dikarya</taxon>
        <taxon>Ascomycota</taxon>
        <taxon>Pezizomycotina</taxon>
        <taxon>Dothideomycetes</taxon>
        <taxon>Dothideomycetidae</taxon>
        <taxon>Mycosphaerellales</taxon>
        <taxon>Teratosphaeriaceae</taxon>
        <taxon>Friedmanniomyces</taxon>
    </lineage>
</organism>
<reference evidence="2" key="2">
    <citation type="submission" date="2023-06" db="EMBL/GenBank/DDBJ databases">
        <title>Black Yeasts Isolated from many extreme environments.</title>
        <authorList>
            <person name="Coleine C."/>
            <person name="Stajich J.E."/>
            <person name="Selbmann L."/>
        </authorList>
    </citation>
    <scope>NUCLEOTIDE SEQUENCE</scope>
    <source>
        <strain evidence="2">CCFEE 5200</strain>
    </source>
</reference>
<sequence length="474" mass="50572">MYAPQDPPHVLGLDINCTDGEKLPPTSTDLSSDEVLPWFTSHPSGPAPALRLLVLANHSPTSSPTWLSEPRFTEAVTKHAIWCPDAYLDLLATPSGGCAALLSEPWCFVLRTPSDDDGPACSLALSRRGHVVKGIYTYQSRGHLSPTGTPAFDPLALLETETIQSGWRSTGLQIIALPLAIAKAHARYIAFSLNTALTTISRLEAEITHYTPSPSSHPASAAADPTPHWTHTLHTLSTALLALERRARLQSQLLTSISLLTATHPHFKTHPVYPPLAPLHSALSAWHFDLATLPRRIANARSAITFLLQQRNAALNLRIAEASREMTQAALRDNATMKAIAILTMVFLPSMAVATFLSMSMFSWSGGGGGGGPGGGEVGSKWLWVFFAVAGPLTGGVVGGWWVWTRRFERGFVEKWGAVEVGVVVRDGDGGREERGVGGYEGDGRASAGTRVGSGVDEGVEMEVVRAGGKGGDC</sequence>
<evidence type="ECO:0000313" key="2">
    <source>
        <dbReference type="EMBL" id="KAK0999913.1"/>
    </source>
</evidence>
<keyword evidence="1" id="KW-0812">Transmembrane</keyword>
<evidence type="ECO:0000313" key="4">
    <source>
        <dbReference type="Proteomes" id="UP000310066"/>
    </source>
</evidence>
<keyword evidence="1" id="KW-0472">Membrane</keyword>
<protein>
    <submittedName>
        <fullName evidence="3">Uncharacterized protein</fullName>
    </submittedName>
</protein>
<dbReference type="Proteomes" id="UP001175353">
    <property type="component" value="Unassembled WGS sequence"/>
</dbReference>
<feature type="transmembrane region" description="Helical" evidence="1">
    <location>
        <begin position="382"/>
        <end position="404"/>
    </location>
</feature>
<dbReference type="EMBL" id="JAUJLE010000038">
    <property type="protein sequence ID" value="KAK0999913.1"/>
    <property type="molecule type" value="Genomic_DNA"/>
</dbReference>
<keyword evidence="1" id="KW-1133">Transmembrane helix</keyword>
<gene>
    <name evidence="3" type="ORF">B0A54_03559</name>
    <name evidence="2" type="ORF">LTR91_005851</name>
</gene>
<evidence type="ECO:0000256" key="1">
    <source>
        <dbReference type="SAM" id="Phobius"/>
    </source>
</evidence>
<dbReference type="OrthoDB" id="2830640at2759"/>
<proteinExistence type="predicted"/>
<reference evidence="3 4" key="1">
    <citation type="submission" date="2017-03" db="EMBL/GenBank/DDBJ databases">
        <title>Genomes of endolithic fungi from Antarctica.</title>
        <authorList>
            <person name="Coleine C."/>
            <person name="Masonjones S."/>
            <person name="Stajich J.E."/>
        </authorList>
    </citation>
    <scope>NUCLEOTIDE SEQUENCE [LARGE SCALE GENOMIC DNA]</scope>
    <source>
        <strain evidence="3 4">CCFEE 5311</strain>
    </source>
</reference>
<dbReference type="Gene3D" id="1.20.58.340">
    <property type="entry name" value="Magnesium transport protein CorA, transmembrane region"/>
    <property type="match status" value="1"/>
</dbReference>
<accession>A0A4U0VAG5</accession>
<keyword evidence="5" id="KW-1185">Reference proteome</keyword>
<dbReference type="EMBL" id="NAJP01000010">
    <property type="protein sequence ID" value="TKA45874.1"/>
    <property type="molecule type" value="Genomic_DNA"/>
</dbReference>
<evidence type="ECO:0000313" key="3">
    <source>
        <dbReference type="EMBL" id="TKA45874.1"/>
    </source>
</evidence>
<comment type="caution">
    <text evidence="3">The sequence shown here is derived from an EMBL/GenBank/DDBJ whole genome shotgun (WGS) entry which is preliminary data.</text>
</comment>
<feature type="transmembrane region" description="Helical" evidence="1">
    <location>
        <begin position="340"/>
        <end position="362"/>
    </location>
</feature>
<dbReference type="Proteomes" id="UP000310066">
    <property type="component" value="Unassembled WGS sequence"/>
</dbReference>
<name>A0A4U0VAG5_9PEZI</name>
<evidence type="ECO:0000313" key="5">
    <source>
        <dbReference type="Proteomes" id="UP001175353"/>
    </source>
</evidence>